<dbReference type="GO" id="GO:0005886">
    <property type="term" value="C:plasma membrane"/>
    <property type="evidence" value="ECO:0007669"/>
    <property type="project" value="UniProtKB-SubCell"/>
</dbReference>
<evidence type="ECO:0000256" key="5">
    <source>
        <dbReference type="ARBA" id="ARBA00022729"/>
    </source>
</evidence>
<organism evidence="13 14">
    <name type="scientific">Plasmodium chabaudi adami</name>
    <dbReference type="NCBI Taxonomy" id="5826"/>
    <lineage>
        <taxon>Eukaryota</taxon>
        <taxon>Sar</taxon>
        <taxon>Alveolata</taxon>
        <taxon>Apicomplexa</taxon>
        <taxon>Aconoidasida</taxon>
        <taxon>Haemosporida</taxon>
        <taxon>Plasmodiidae</taxon>
        <taxon>Plasmodium</taxon>
        <taxon>Plasmodium (Vinckeia)</taxon>
    </lineage>
</organism>
<dbReference type="GO" id="GO:0008289">
    <property type="term" value="F:lipid binding"/>
    <property type="evidence" value="ECO:0007669"/>
    <property type="project" value="UniProtKB-KW"/>
</dbReference>
<feature type="transmembrane region" description="Helical" evidence="12">
    <location>
        <begin position="81"/>
        <end position="100"/>
    </location>
</feature>
<keyword evidence="5" id="KW-0732">Signal</keyword>
<protein>
    <submittedName>
        <fullName evidence="13">Uncharacterized protein</fullName>
    </submittedName>
</protein>
<feature type="transmembrane region" description="Helical" evidence="12">
    <location>
        <begin position="156"/>
        <end position="175"/>
    </location>
</feature>
<evidence type="ECO:0000256" key="1">
    <source>
        <dbReference type="ARBA" id="ARBA00004251"/>
    </source>
</evidence>
<keyword evidence="7" id="KW-0446">Lipid-binding</keyword>
<keyword evidence="9" id="KW-1015">Disulfide bond</keyword>
<evidence type="ECO:0000313" key="13">
    <source>
        <dbReference type="EMBL" id="SCN61718.1"/>
    </source>
</evidence>
<keyword evidence="4 12" id="KW-0812">Transmembrane</keyword>
<evidence type="ECO:0000256" key="4">
    <source>
        <dbReference type="ARBA" id="ARBA00022692"/>
    </source>
</evidence>
<accession>A0A1D3RZM5</accession>
<dbReference type="InterPro" id="IPR040326">
    <property type="entry name" value="HAP2/GCS1"/>
</dbReference>
<feature type="compositionally biased region" description="Basic and acidic residues" evidence="11">
    <location>
        <begin position="529"/>
        <end position="550"/>
    </location>
</feature>
<sequence>MMKQFTKEYYSYFSVSRKKTLMVEKDIKTRYYSDRTAFRIKGNLKHVFVLDNVDATIGLSLMNVTIFLLGGLTNNRINVCISTYLQGLIFILSLMCYIIQTNFQKSIIADIFFVLLLFVSCILPFLSIKLNGCFNSIIFFPICIILLFSKYHLRNLFLLELGLILKILILIMAININETNIYIILLLLSSFFFSIIFYRYLYFFSKTISISFTTPKNLMMIFPYINEYQEICLLKLADIIIDTNNYMNIKLNVFCHDIPQINITQQKKHHENLQLNISRIINKFYTLKNQKIFLNFPPYYCLKALYYKKLNLMALYIEKKKKKIKKLYSQSHNTHLYFLLELSKKMKNCFIYYDLPCNHPPTNLLLNTGSTKESAPVLKEDKPQGDIIKKADPKKDVVKKREPKKDAIKKREPKKDVVKRKEPKKDVVKEDKLRRAKQRDEKRYNDKRKENQSKKKEIKRIISIFKNNLFYSKVCSKQLEDNPPKKIIIDNVKKNKIEKKAKINDLFTSTIRDDTKPELKGVRKKERTSKRDGKKRERLKEDQKRGEQIQRKRKNNYKNYESTLESSVTDNFIHIKPYDVNQIKKLDLRLVGKYRDTANEEVKNKLNKPRKKKDRSKNYAKQEMKTELDSKYKNRNHNDTKKQKKNNKKKFIEQRKHGHEMYPNLSNQEVYTKSSTEKNNVLDKTEYPIYDRYIRKYDDKTNYNILSKFKKSLEQKEKEIKCSFKINKNDNTYKYNELKGNDFIDINKKHKKKTDTSKQKSYSFYSNDNQYISDEKIIFINLSCLFYVLIHKIKQLLKYIEKINLVVQGLDFKQGVSPKQNFLLSFIDQKVERYYILWSNMFDLIYHIENYIIHILLILVFTFSSILIRIAPIHLSRSYMLFKIPSFIVCFILRFFVFPIIAILIFMPIIKIKSVNPKNGFIIKIIFFILGIFIMILSVLDYLWTIVLVHKNYWNLDQAVRIALLNAYKCSLFSESEFVFFVPVFYFLIMHRLKSLWYLYIIWLFIINIIYWLFITSPLVGIKLNLSLITLIIMCILFIIRPFEIVKRDLFCRFVLPYILFLDDILHFVNNEKELKYLSYTDYPHTYTKTNTDTHT</sequence>
<evidence type="ECO:0000256" key="3">
    <source>
        <dbReference type="ARBA" id="ARBA00022475"/>
    </source>
</evidence>
<evidence type="ECO:0000256" key="9">
    <source>
        <dbReference type="ARBA" id="ARBA00023157"/>
    </source>
</evidence>
<evidence type="ECO:0000256" key="12">
    <source>
        <dbReference type="SAM" id="Phobius"/>
    </source>
</evidence>
<feature type="transmembrane region" description="Helical" evidence="12">
    <location>
        <begin position="181"/>
        <end position="201"/>
    </location>
</feature>
<comment type="similarity">
    <text evidence="2">Belongs to the HAP2/GCS1 family.</text>
</comment>
<feature type="transmembrane region" description="Helical" evidence="12">
    <location>
        <begin position="107"/>
        <end position="126"/>
    </location>
</feature>
<feature type="transmembrane region" description="Helical" evidence="12">
    <location>
        <begin position="48"/>
        <end position="69"/>
    </location>
</feature>
<feature type="transmembrane region" description="Helical" evidence="12">
    <location>
        <begin position="884"/>
        <end position="909"/>
    </location>
</feature>
<evidence type="ECO:0000256" key="10">
    <source>
        <dbReference type="ARBA" id="ARBA00023279"/>
    </source>
</evidence>
<feature type="region of interest" description="Disordered" evidence="11">
    <location>
        <begin position="518"/>
        <end position="560"/>
    </location>
</feature>
<keyword evidence="6 12" id="KW-1133">Transmembrane helix</keyword>
<dbReference type="OrthoDB" id="377446at2759"/>
<feature type="transmembrane region" description="Helical" evidence="12">
    <location>
        <begin position="851"/>
        <end position="872"/>
    </location>
</feature>
<dbReference type="GO" id="GO:0007338">
    <property type="term" value="P:single fertilization"/>
    <property type="evidence" value="ECO:0007669"/>
    <property type="project" value="UniProtKB-KW"/>
</dbReference>
<evidence type="ECO:0000256" key="7">
    <source>
        <dbReference type="ARBA" id="ARBA00023121"/>
    </source>
</evidence>
<dbReference type="PANTHER" id="PTHR31764:SF0">
    <property type="entry name" value="GENERATIVE CELL SPECIFIC-1_HAP2 DOMAIN-CONTAINING PROTEIN"/>
    <property type="match status" value="1"/>
</dbReference>
<feature type="compositionally biased region" description="Basic and acidic residues" evidence="11">
    <location>
        <begin position="616"/>
        <end position="641"/>
    </location>
</feature>
<dbReference type="PANTHER" id="PTHR31764">
    <property type="entry name" value="PROTEIN HAPLESS 2"/>
    <property type="match status" value="1"/>
</dbReference>
<proteinExistence type="inferred from homology"/>
<feature type="transmembrane region" description="Helical" evidence="12">
    <location>
        <begin position="132"/>
        <end position="149"/>
    </location>
</feature>
<comment type="subcellular location">
    <subcellularLocation>
        <location evidence="1">Cell membrane</location>
        <topology evidence="1">Single-pass type I membrane protein</topology>
    </subcellularLocation>
</comment>
<keyword evidence="8 12" id="KW-0472">Membrane</keyword>
<gene>
    <name evidence="13" type="ORF">PCHDK_000311900</name>
</gene>
<evidence type="ECO:0000313" key="14">
    <source>
        <dbReference type="Proteomes" id="UP000195879"/>
    </source>
</evidence>
<feature type="region of interest" description="Disordered" evidence="11">
    <location>
        <begin position="375"/>
        <end position="456"/>
    </location>
</feature>
<feature type="transmembrane region" description="Helical" evidence="12">
    <location>
        <begin position="996"/>
        <end position="1014"/>
    </location>
</feature>
<keyword evidence="10" id="KW-0278">Fertilization</keyword>
<feature type="region of interest" description="Disordered" evidence="11">
    <location>
        <begin position="601"/>
        <end position="649"/>
    </location>
</feature>
<feature type="compositionally biased region" description="Basic and acidic residues" evidence="11">
    <location>
        <begin position="378"/>
        <end position="455"/>
    </location>
</feature>
<feature type="transmembrane region" description="Helical" evidence="12">
    <location>
        <begin position="1020"/>
        <end position="1040"/>
    </location>
</feature>
<dbReference type="EMBL" id="LT608206">
    <property type="protein sequence ID" value="SCN61718.1"/>
    <property type="molecule type" value="Genomic_DNA"/>
</dbReference>
<reference evidence="13 14" key="1">
    <citation type="submission" date="2016-08" db="EMBL/GenBank/DDBJ databases">
        <authorList>
            <consortium name="Pathogen Informatics"/>
        </authorList>
    </citation>
    <scope>NUCLEOTIDE SEQUENCE [LARGE SCALE GENOMIC DNA]</scope>
    <source>
        <strain evidence="13 14">DK</strain>
    </source>
</reference>
<dbReference type="AlphaFoldDB" id="A0A1D3RZM5"/>
<evidence type="ECO:0000256" key="2">
    <source>
        <dbReference type="ARBA" id="ARBA00010929"/>
    </source>
</evidence>
<evidence type="ECO:0000256" key="11">
    <source>
        <dbReference type="SAM" id="MobiDB-lite"/>
    </source>
</evidence>
<feature type="transmembrane region" description="Helical" evidence="12">
    <location>
        <begin position="921"/>
        <end position="946"/>
    </location>
</feature>
<evidence type="ECO:0000256" key="6">
    <source>
        <dbReference type="ARBA" id="ARBA00022989"/>
    </source>
</evidence>
<feature type="transmembrane region" description="Helical" evidence="12">
    <location>
        <begin position="966"/>
        <end position="989"/>
    </location>
</feature>
<evidence type="ECO:0000256" key="8">
    <source>
        <dbReference type="ARBA" id="ARBA00023136"/>
    </source>
</evidence>
<name>A0A1D3RZM5_PLACE</name>
<feature type="compositionally biased region" description="Basic residues" evidence="11">
    <location>
        <begin position="605"/>
        <end position="615"/>
    </location>
</feature>
<dbReference type="Proteomes" id="UP000195879">
    <property type="component" value="Chromosome 12"/>
</dbReference>
<keyword evidence="3" id="KW-1003">Cell membrane</keyword>